<dbReference type="AlphaFoldDB" id="A0A5J4TDM1"/>
<dbReference type="EMBL" id="SNRW01034422">
    <property type="protein sequence ID" value="KAA6355565.1"/>
    <property type="molecule type" value="Genomic_DNA"/>
</dbReference>
<feature type="non-terminal residue" evidence="1">
    <location>
        <position position="77"/>
    </location>
</feature>
<evidence type="ECO:0000313" key="1">
    <source>
        <dbReference type="EMBL" id="KAA6355565.1"/>
    </source>
</evidence>
<sequence length="77" mass="8485">MTKSQIYQGSKVGLNGKQTANFKGVPYIKMIATPLKSAVYLPFRPTGSKYSVTSRCVIAQAVLQEMVEVFHSVRCSN</sequence>
<accession>A0A5J4TDM1</accession>
<comment type="caution">
    <text evidence="1">The sequence shown here is derived from an EMBL/GenBank/DDBJ whole genome shotgun (WGS) entry which is preliminary data.</text>
</comment>
<proteinExistence type="predicted"/>
<evidence type="ECO:0000313" key="2">
    <source>
        <dbReference type="Proteomes" id="UP000324800"/>
    </source>
</evidence>
<gene>
    <name evidence="1" type="ORF">EZS28_048908</name>
</gene>
<reference evidence="1 2" key="1">
    <citation type="submission" date="2019-03" db="EMBL/GenBank/DDBJ databases">
        <title>Single cell metagenomics reveals metabolic interactions within the superorganism composed of flagellate Streblomastix strix and complex community of Bacteroidetes bacteria on its surface.</title>
        <authorList>
            <person name="Treitli S.C."/>
            <person name="Kolisko M."/>
            <person name="Husnik F."/>
            <person name="Keeling P."/>
            <person name="Hampl V."/>
        </authorList>
    </citation>
    <scope>NUCLEOTIDE SEQUENCE [LARGE SCALE GENOMIC DNA]</scope>
    <source>
        <strain evidence="1">ST1C</strain>
    </source>
</reference>
<dbReference type="Proteomes" id="UP000324800">
    <property type="component" value="Unassembled WGS sequence"/>
</dbReference>
<protein>
    <submittedName>
        <fullName evidence="1">Uncharacterized protein</fullName>
    </submittedName>
</protein>
<organism evidence="1 2">
    <name type="scientific">Streblomastix strix</name>
    <dbReference type="NCBI Taxonomy" id="222440"/>
    <lineage>
        <taxon>Eukaryota</taxon>
        <taxon>Metamonada</taxon>
        <taxon>Preaxostyla</taxon>
        <taxon>Oxymonadida</taxon>
        <taxon>Streblomastigidae</taxon>
        <taxon>Streblomastix</taxon>
    </lineage>
</organism>
<name>A0A5J4TDM1_9EUKA</name>